<feature type="domain" description="Aminomethyltransferase C-terminal" evidence="5">
    <location>
        <begin position="249"/>
        <end position="326"/>
    </location>
</feature>
<dbReference type="SUPFAM" id="SSF48452">
    <property type="entry name" value="TPR-like"/>
    <property type="match status" value="1"/>
</dbReference>
<comment type="caution">
    <text evidence="6">The sequence shown here is derived from an EMBL/GenBank/DDBJ whole genome shotgun (WGS) entry which is preliminary data.</text>
</comment>
<protein>
    <submittedName>
        <fullName evidence="6">Uncharacterized protein</fullName>
    </submittedName>
</protein>
<dbReference type="Gene3D" id="3.30.1360.120">
    <property type="entry name" value="Probable tRNA modification gtpase trme, domain 1"/>
    <property type="match status" value="1"/>
</dbReference>
<accession>A0A2M7FZV8</accession>
<feature type="domain" description="GCVT N-terminal" evidence="4">
    <location>
        <begin position="13"/>
        <end position="222"/>
    </location>
</feature>
<dbReference type="InterPro" id="IPR006222">
    <property type="entry name" value="GCVT_N"/>
</dbReference>
<dbReference type="InterPro" id="IPR029043">
    <property type="entry name" value="GcvT/YgfZ_C"/>
</dbReference>
<keyword evidence="3" id="KW-0175">Coiled coil</keyword>
<dbReference type="SUPFAM" id="SSF103025">
    <property type="entry name" value="Folate-binding domain"/>
    <property type="match status" value="1"/>
</dbReference>
<dbReference type="AlphaFoldDB" id="A0A2M7FZV8"/>
<organism evidence="6 7">
    <name type="scientific">bacterium (Candidatus Blackallbacteria) CG17_big_fil_post_rev_8_21_14_2_50_48_46</name>
    <dbReference type="NCBI Taxonomy" id="2014261"/>
    <lineage>
        <taxon>Bacteria</taxon>
        <taxon>Candidatus Blackallbacteria</taxon>
    </lineage>
</organism>
<gene>
    <name evidence="6" type="ORF">COW36_19490</name>
</gene>
<dbReference type="Pfam" id="PF13432">
    <property type="entry name" value="TPR_16"/>
    <property type="match status" value="2"/>
</dbReference>
<reference evidence="6 7" key="1">
    <citation type="submission" date="2017-09" db="EMBL/GenBank/DDBJ databases">
        <title>Depth-based differentiation of microbial function through sediment-hosted aquifers and enrichment of novel symbionts in the deep terrestrial subsurface.</title>
        <authorList>
            <person name="Probst A.J."/>
            <person name="Ladd B."/>
            <person name="Jarett J.K."/>
            <person name="Geller-Mcgrath D.E."/>
            <person name="Sieber C.M."/>
            <person name="Emerson J.B."/>
            <person name="Anantharaman K."/>
            <person name="Thomas B.C."/>
            <person name="Malmstrom R."/>
            <person name="Stieglmeier M."/>
            <person name="Klingl A."/>
            <person name="Woyke T."/>
            <person name="Ryan C.M."/>
            <person name="Banfield J.F."/>
        </authorList>
    </citation>
    <scope>NUCLEOTIDE SEQUENCE [LARGE SCALE GENOMIC DNA]</scope>
    <source>
        <strain evidence="6">CG17_big_fil_post_rev_8_21_14_2_50_48_46</strain>
    </source>
</reference>
<dbReference type="PROSITE" id="PS50293">
    <property type="entry name" value="TPR_REGION"/>
    <property type="match status" value="1"/>
</dbReference>
<dbReference type="SUPFAM" id="SSF101790">
    <property type="entry name" value="Aminomethyltransferase beta-barrel domain"/>
    <property type="match status" value="1"/>
</dbReference>
<evidence type="ECO:0000313" key="6">
    <source>
        <dbReference type="EMBL" id="PIW14836.1"/>
    </source>
</evidence>
<dbReference type="PROSITE" id="PS50005">
    <property type="entry name" value="TPR"/>
    <property type="match status" value="1"/>
</dbReference>
<evidence type="ECO:0000256" key="2">
    <source>
        <dbReference type="PROSITE-ProRule" id="PRU00339"/>
    </source>
</evidence>
<evidence type="ECO:0000256" key="1">
    <source>
        <dbReference type="ARBA" id="ARBA00022946"/>
    </source>
</evidence>
<dbReference type="Pfam" id="PF01571">
    <property type="entry name" value="GCV_T"/>
    <property type="match status" value="1"/>
</dbReference>
<dbReference type="InterPro" id="IPR027266">
    <property type="entry name" value="TrmE/GcvT-like"/>
</dbReference>
<dbReference type="PANTHER" id="PTHR22602">
    <property type="entry name" value="TRANSFERASE CAF17, MITOCHONDRIAL-RELATED"/>
    <property type="match status" value="1"/>
</dbReference>
<dbReference type="SMART" id="SM00028">
    <property type="entry name" value="TPR"/>
    <property type="match status" value="4"/>
</dbReference>
<sequence length="567" mass="63085">MSQVSSLSLSALHLQVRNQGGYCPLTDWTLLQVRGKDAGAYLQTQLTSDILALQAGQGQRSALVDRKGHIQAEFYVYFLEQTYLILVERSQAERLSAHLEAFHFIEEVEISQPENFCLTLLCGPAARKWLAEFDLKFQSPLAQAQALETQGFCLKAPLTGDLGYVLVQNQAQVEAFKHFLSQKQILEITPEVWNSLTLEAAVPVYGKDFDSETLLPETGLEHLAVSYDKGCYLGQEIIARIKAYGVIPRALSGLIFAPDSALPESEYAIQQAGKTIGKLTRLGTSPVLEKSIALAYLHKNWRVPGQILEWEHAGQQFCAEVVALPFTTCPNESEQAQILLEQALICFAGPEEPEAVPLLEEALLLDPALKDAYESLGVILSRQGEHQKAIEVMEKLLKLAPDEAMAHTNLSRFHMLLGDRDTAEKHMAEATRLNMLRQQAQAERQAQDQAQKKAQEEGRIQMIAMFREVIETEDPDDLVANFGLGKIYLEQQAPEQARPYLESATRIDPLYSAAWLQLGKCLENLNLKAEALNAYREGIAAASRKGDLMPLKEMENRLQVLESSVGV</sequence>
<keyword evidence="2" id="KW-0802">TPR repeat</keyword>
<evidence type="ECO:0000256" key="3">
    <source>
        <dbReference type="SAM" id="Coils"/>
    </source>
</evidence>
<evidence type="ECO:0000313" key="7">
    <source>
        <dbReference type="Proteomes" id="UP000231019"/>
    </source>
</evidence>
<dbReference type="InterPro" id="IPR045179">
    <property type="entry name" value="YgfZ/GcvT"/>
</dbReference>
<proteinExistence type="predicted"/>
<dbReference type="InterPro" id="IPR013977">
    <property type="entry name" value="GcvT_C"/>
</dbReference>
<dbReference type="InterPro" id="IPR017703">
    <property type="entry name" value="YgfZ/GCV_T_CS"/>
</dbReference>
<evidence type="ECO:0000259" key="5">
    <source>
        <dbReference type="Pfam" id="PF08669"/>
    </source>
</evidence>
<evidence type="ECO:0000259" key="4">
    <source>
        <dbReference type="Pfam" id="PF01571"/>
    </source>
</evidence>
<feature type="repeat" description="TPR" evidence="2">
    <location>
        <begin position="370"/>
        <end position="403"/>
    </location>
</feature>
<dbReference type="Proteomes" id="UP000231019">
    <property type="component" value="Unassembled WGS sequence"/>
</dbReference>
<dbReference type="EMBL" id="PFFQ01000055">
    <property type="protein sequence ID" value="PIW14836.1"/>
    <property type="molecule type" value="Genomic_DNA"/>
</dbReference>
<keyword evidence="1" id="KW-0809">Transit peptide</keyword>
<dbReference type="Gene3D" id="1.25.40.10">
    <property type="entry name" value="Tetratricopeptide repeat domain"/>
    <property type="match status" value="2"/>
</dbReference>
<name>A0A2M7FZV8_9BACT</name>
<dbReference type="GO" id="GO:0016226">
    <property type="term" value="P:iron-sulfur cluster assembly"/>
    <property type="evidence" value="ECO:0007669"/>
    <property type="project" value="TreeGrafter"/>
</dbReference>
<dbReference type="Pfam" id="PF08669">
    <property type="entry name" value="GCV_T_C"/>
    <property type="match status" value="1"/>
</dbReference>
<dbReference type="NCBIfam" id="TIGR03317">
    <property type="entry name" value="ygfZ_signature"/>
    <property type="match status" value="1"/>
</dbReference>
<dbReference type="InterPro" id="IPR019734">
    <property type="entry name" value="TPR_rpt"/>
</dbReference>
<dbReference type="InterPro" id="IPR011990">
    <property type="entry name" value="TPR-like_helical_dom_sf"/>
</dbReference>
<feature type="coiled-coil region" evidence="3">
    <location>
        <begin position="423"/>
        <end position="459"/>
    </location>
</feature>
<dbReference type="PANTHER" id="PTHR22602:SF0">
    <property type="entry name" value="TRANSFERASE CAF17, MITOCHONDRIAL-RELATED"/>
    <property type="match status" value="1"/>
</dbReference>